<protein>
    <submittedName>
        <fullName evidence="3">Tripartite tricarboxylate transporter permease</fullName>
    </submittedName>
</protein>
<feature type="domain" description="DUF112" evidence="2">
    <location>
        <begin position="21"/>
        <end position="439"/>
    </location>
</feature>
<feature type="transmembrane region" description="Helical" evidence="1">
    <location>
        <begin position="148"/>
        <end position="164"/>
    </location>
</feature>
<feature type="transmembrane region" description="Helical" evidence="1">
    <location>
        <begin position="62"/>
        <end position="83"/>
    </location>
</feature>
<evidence type="ECO:0000259" key="2">
    <source>
        <dbReference type="Pfam" id="PF01970"/>
    </source>
</evidence>
<dbReference type="PANTHER" id="PTHR35342">
    <property type="entry name" value="TRICARBOXYLIC TRANSPORT PROTEIN"/>
    <property type="match status" value="1"/>
</dbReference>
<evidence type="ECO:0000313" key="3">
    <source>
        <dbReference type="EMBL" id="MCM3715735.1"/>
    </source>
</evidence>
<feature type="transmembrane region" description="Helical" evidence="1">
    <location>
        <begin position="255"/>
        <end position="282"/>
    </location>
</feature>
<feature type="transmembrane region" description="Helical" evidence="1">
    <location>
        <begin position="421"/>
        <end position="446"/>
    </location>
</feature>
<dbReference type="PANTHER" id="PTHR35342:SF5">
    <property type="entry name" value="TRICARBOXYLIC TRANSPORT PROTEIN"/>
    <property type="match status" value="1"/>
</dbReference>
<feature type="transmembrane region" description="Helical" evidence="1">
    <location>
        <begin position="21"/>
        <end position="50"/>
    </location>
</feature>
<feature type="transmembrane region" description="Helical" evidence="1">
    <location>
        <begin position="110"/>
        <end position="136"/>
    </location>
</feature>
<keyword evidence="1" id="KW-0812">Transmembrane</keyword>
<feature type="transmembrane region" description="Helical" evidence="1">
    <location>
        <begin position="466"/>
        <end position="493"/>
    </location>
</feature>
<organism evidence="3 4">
    <name type="scientific">Halalkalibacter oceani</name>
    <dbReference type="NCBI Taxonomy" id="1653776"/>
    <lineage>
        <taxon>Bacteria</taxon>
        <taxon>Bacillati</taxon>
        <taxon>Bacillota</taxon>
        <taxon>Bacilli</taxon>
        <taxon>Bacillales</taxon>
        <taxon>Bacillaceae</taxon>
        <taxon>Halalkalibacter</taxon>
    </lineage>
</organism>
<accession>A0A9X2DUN9</accession>
<proteinExistence type="predicted"/>
<reference evidence="3" key="1">
    <citation type="submission" date="2022-05" db="EMBL/GenBank/DDBJ databases">
        <title>Comparative Genomics of Spacecraft Associated Microbes.</title>
        <authorList>
            <person name="Tran M.T."/>
            <person name="Wright A."/>
            <person name="Seuylemezian A."/>
            <person name="Eisen J."/>
            <person name="Coil D."/>
        </authorList>
    </citation>
    <scope>NUCLEOTIDE SEQUENCE</scope>
    <source>
        <strain evidence="3">214.1.1</strain>
    </source>
</reference>
<keyword evidence="1" id="KW-0472">Membrane</keyword>
<comment type="caution">
    <text evidence="3">The sequence shown here is derived from an EMBL/GenBank/DDBJ whole genome shotgun (WGS) entry which is preliminary data.</text>
</comment>
<keyword evidence="4" id="KW-1185">Reference proteome</keyword>
<evidence type="ECO:0000256" key="1">
    <source>
        <dbReference type="SAM" id="Phobius"/>
    </source>
</evidence>
<keyword evidence="1" id="KW-1133">Transmembrane helix</keyword>
<feature type="transmembrane region" description="Helical" evidence="1">
    <location>
        <begin position="171"/>
        <end position="189"/>
    </location>
</feature>
<feature type="transmembrane region" description="Helical" evidence="1">
    <location>
        <begin position="324"/>
        <end position="345"/>
    </location>
</feature>
<dbReference type="RefSeq" id="WP_251224442.1">
    <property type="nucleotide sequence ID" value="NZ_JAMBOL010000020.1"/>
</dbReference>
<name>A0A9X2DUN9_9BACI</name>
<feature type="transmembrane region" description="Helical" evidence="1">
    <location>
        <begin position="392"/>
        <end position="409"/>
    </location>
</feature>
<dbReference type="Proteomes" id="UP001139179">
    <property type="component" value="Unassembled WGS sequence"/>
</dbReference>
<evidence type="ECO:0000313" key="4">
    <source>
        <dbReference type="Proteomes" id="UP001139179"/>
    </source>
</evidence>
<dbReference type="Pfam" id="PF01970">
    <property type="entry name" value="TctA"/>
    <property type="match status" value="1"/>
</dbReference>
<feature type="transmembrane region" description="Helical" evidence="1">
    <location>
        <begin position="201"/>
        <end position="223"/>
    </location>
</feature>
<dbReference type="AlphaFoldDB" id="A0A9X2DUN9"/>
<feature type="transmembrane region" description="Helical" evidence="1">
    <location>
        <begin position="357"/>
        <end position="380"/>
    </location>
</feature>
<dbReference type="EMBL" id="JAMBOL010000020">
    <property type="protein sequence ID" value="MCM3715735.1"/>
    <property type="molecule type" value="Genomic_DNA"/>
</dbReference>
<dbReference type="InterPro" id="IPR002823">
    <property type="entry name" value="DUF112_TM"/>
</dbReference>
<gene>
    <name evidence="3" type="ORF">M3202_16850</name>
</gene>
<sequence length="515" mass="54156">MEGISELIVSGFLNSITPYHIFLMMISLVGGIIVGTLPGLTAVMGVTLMMPFTLAMEPATGLVMLGAIYCGAIYGGANSAILLNIPGTPSAIATTFDGYPLTEKGRASEALFGSLLASVIGGVIGVIILMLFFAPLAQFGLRFGAPEYFWLAIFGLTTIAAMSPGNILKGLLGGSIGLLISTIGINPFTGTSRFTFGMSSMSLGIDMVAAMVGLFSIGQMLILMESNEKFVAKFKQAPRVVQKVFQKFVKDCKVILLRSSIIGTFIGMLPGAGGAISSLIAYNESRRWDKNPEKYGTGAMEGIATAESANNAQVGGSLIPMLGLGIPGSAVAAVLMGGLLAHGIQPGTLLLSQSGDIAYTFIMSLLVANILMLVVGYFMIKMTARVLMVPRMAIVPTVIALSVIGAFAVRGQMFDVKVMIIAGIIGYLLMKVNVPLGPIALGIILGPIAEDNLGVSMMLAKTQASIWHVLVLRPISLILIILCILAVVTPLILDWKDKLKAKKETTVLSKGEELK</sequence>